<dbReference type="InterPro" id="IPR041732">
    <property type="entry name" value="RF3_GTP-bd"/>
</dbReference>
<dbReference type="GO" id="GO:0016150">
    <property type="term" value="F:translation release factor activity, codon nonspecific"/>
    <property type="evidence" value="ECO:0007669"/>
    <property type="project" value="TreeGrafter"/>
</dbReference>
<organism evidence="11 12">
    <name type="scientific">Rivihabitans pingtungensis</name>
    <dbReference type="NCBI Taxonomy" id="1054498"/>
    <lineage>
        <taxon>Bacteria</taxon>
        <taxon>Pseudomonadati</taxon>
        <taxon>Pseudomonadota</taxon>
        <taxon>Betaproteobacteria</taxon>
        <taxon>Neisseriales</taxon>
        <taxon>Aquaspirillaceae</taxon>
        <taxon>Rivihabitans</taxon>
    </lineage>
</organism>
<dbReference type="InterPro" id="IPR038467">
    <property type="entry name" value="RF3_dom_3_sf"/>
</dbReference>
<feature type="binding site" evidence="9">
    <location>
        <begin position="185"/>
        <end position="188"/>
    </location>
    <ligand>
        <name>GTP</name>
        <dbReference type="ChEBI" id="CHEBI:37565"/>
    </ligand>
</feature>
<evidence type="ECO:0000256" key="7">
    <source>
        <dbReference type="ARBA" id="ARBA00025017"/>
    </source>
</evidence>
<dbReference type="InterPro" id="IPR004548">
    <property type="entry name" value="PrfC"/>
</dbReference>
<evidence type="ECO:0000256" key="1">
    <source>
        <dbReference type="ARBA" id="ARBA00004496"/>
    </source>
</evidence>
<gene>
    <name evidence="9" type="primary">prfC</name>
    <name evidence="11" type="ORF">DFR34_101262</name>
</gene>
<dbReference type="InterPro" id="IPR000795">
    <property type="entry name" value="T_Tr_GTP-bd_dom"/>
</dbReference>
<dbReference type="Pfam" id="PF16658">
    <property type="entry name" value="RF3_C"/>
    <property type="match status" value="1"/>
</dbReference>
<dbReference type="CDD" id="cd16259">
    <property type="entry name" value="RF3_III"/>
    <property type="match status" value="1"/>
</dbReference>
<dbReference type="PROSITE" id="PS00301">
    <property type="entry name" value="G_TR_1"/>
    <property type="match status" value="1"/>
</dbReference>
<evidence type="ECO:0000256" key="2">
    <source>
        <dbReference type="ARBA" id="ARBA00009978"/>
    </source>
</evidence>
<comment type="subcellular location">
    <subcellularLocation>
        <location evidence="1 9">Cytoplasm</location>
    </subcellularLocation>
</comment>
<comment type="similarity">
    <text evidence="2 9">Belongs to the TRAFAC class translation factor GTPase superfamily. Classic translation factor GTPase family. PrfC subfamily.</text>
</comment>
<dbReference type="GO" id="GO:0005525">
    <property type="term" value="F:GTP binding"/>
    <property type="evidence" value="ECO:0007669"/>
    <property type="project" value="UniProtKB-UniRule"/>
</dbReference>
<dbReference type="InterPro" id="IPR032090">
    <property type="entry name" value="RF3_C"/>
</dbReference>
<dbReference type="HAMAP" id="MF_00072">
    <property type="entry name" value="Rel_fac_3"/>
    <property type="match status" value="1"/>
</dbReference>
<dbReference type="GO" id="GO:0005829">
    <property type="term" value="C:cytosol"/>
    <property type="evidence" value="ECO:0007669"/>
    <property type="project" value="TreeGrafter"/>
</dbReference>
<evidence type="ECO:0000256" key="8">
    <source>
        <dbReference type="ARBA" id="ARBA00073639"/>
    </source>
</evidence>
<feature type="domain" description="Tr-type G" evidence="10">
    <location>
        <begin position="54"/>
        <end position="323"/>
    </location>
</feature>
<dbReference type="FunFam" id="3.40.50.300:FF:000542">
    <property type="entry name" value="Peptide chain release factor 3"/>
    <property type="match status" value="1"/>
</dbReference>
<dbReference type="NCBIfam" id="NF001964">
    <property type="entry name" value="PRK00741.1"/>
    <property type="match status" value="1"/>
</dbReference>
<accession>A0A318KWS3</accession>
<dbReference type="InterPro" id="IPR031157">
    <property type="entry name" value="G_TR_CS"/>
</dbReference>
<dbReference type="SUPFAM" id="SSF52540">
    <property type="entry name" value="P-loop containing nucleoside triphosphate hydrolases"/>
    <property type="match status" value="1"/>
</dbReference>
<dbReference type="PANTHER" id="PTHR43556:SF2">
    <property type="entry name" value="PEPTIDE CHAIN RELEASE FACTOR RF3"/>
    <property type="match status" value="1"/>
</dbReference>
<dbReference type="GO" id="GO:0003924">
    <property type="term" value="F:GTPase activity"/>
    <property type="evidence" value="ECO:0007669"/>
    <property type="project" value="InterPro"/>
</dbReference>
<dbReference type="Pfam" id="PF22042">
    <property type="entry name" value="EF-G_D2"/>
    <property type="match status" value="1"/>
</dbReference>
<dbReference type="AlphaFoldDB" id="A0A318KWS3"/>
<keyword evidence="5 9" id="KW-0648">Protein biosynthesis</keyword>
<sequence>MQQEAQVRRFDGGNLAGTLARGFADRLSPLQFKAFSFPGPPMSDALTAVAGEAARRRTFAIISHPDAGKTTLTEKLLLFSGAIQMAGTVKGKKSGKFATSDWMEIEKQRGISVASSVMQFDYREHVVNLLDTPGHQDFSEDTYRVLTAVDAALMVIDAAKGVEAQTIKLLNVCRLRTTPIVTFMNKYDREVRDSLELLDEVENVLNIRCAPITWPIGMGKTFRGVYHLMNDQVMLFEAGQDIADQLVSEVIQGIDNPRLDELFPLEMAQLRMEIELVKGASNEFDLEAFLAGELTPVFFGSAINNFGVREILNALVDWAPPPSPRDASVRMVDPSEEKFSGFVFKIQANMDPKHRDRIAFMRVCSGRFERGMKMKHLRLNRDIAASSVVTFMAHDREIVEEAFAGDIIGIPNHGNIQIGDSFSEGEALQFTGIPFFAPELFRSVRIRNPLKIKQLHKGLQQLGEEGAVQVFKPANGADLILGAVGVLQFEVVAHRLQTEYGVEAVFDPCQIYTARWVSCDDARMLNDFEKALVNNVAIDAAGSLAYLAPNRVNLDLTQERWPKVVFHETREHAVKLS</sequence>
<dbReference type="PROSITE" id="PS51722">
    <property type="entry name" value="G_TR_2"/>
    <property type="match status" value="1"/>
</dbReference>
<keyword evidence="3 9" id="KW-0963">Cytoplasm</keyword>
<evidence type="ECO:0000256" key="3">
    <source>
        <dbReference type="ARBA" id="ARBA00022490"/>
    </source>
</evidence>
<dbReference type="PRINTS" id="PR00315">
    <property type="entry name" value="ELONGATNFCT"/>
</dbReference>
<evidence type="ECO:0000256" key="6">
    <source>
        <dbReference type="ARBA" id="ARBA00023134"/>
    </source>
</evidence>
<feature type="binding site" evidence="9">
    <location>
        <begin position="63"/>
        <end position="70"/>
    </location>
    <ligand>
        <name>GTP</name>
        <dbReference type="ChEBI" id="CHEBI:37565"/>
    </ligand>
</feature>
<dbReference type="SUPFAM" id="SSF50447">
    <property type="entry name" value="Translation proteins"/>
    <property type="match status" value="1"/>
</dbReference>
<comment type="caution">
    <text evidence="11">The sequence shown here is derived from an EMBL/GenBank/DDBJ whole genome shotgun (WGS) entry which is preliminary data.</text>
</comment>
<dbReference type="Proteomes" id="UP000247555">
    <property type="component" value="Unassembled WGS sequence"/>
</dbReference>
<dbReference type="CDD" id="cd03689">
    <property type="entry name" value="RF3_II"/>
    <property type="match status" value="1"/>
</dbReference>
<dbReference type="InterPro" id="IPR009000">
    <property type="entry name" value="Transl_B-barrel_sf"/>
</dbReference>
<dbReference type="NCBIfam" id="TIGR00231">
    <property type="entry name" value="small_GTP"/>
    <property type="match status" value="1"/>
</dbReference>
<dbReference type="Pfam" id="PF00009">
    <property type="entry name" value="GTP_EFTU"/>
    <property type="match status" value="1"/>
</dbReference>
<dbReference type="FunFam" id="3.30.70.3280:FF:000001">
    <property type="entry name" value="Peptide chain release factor 3"/>
    <property type="match status" value="1"/>
</dbReference>
<dbReference type="InterPro" id="IPR035647">
    <property type="entry name" value="EFG_III/V"/>
</dbReference>
<dbReference type="EMBL" id="QJKI01000001">
    <property type="protein sequence ID" value="PXX82029.1"/>
    <property type="molecule type" value="Genomic_DNA"/>
</dbReference>
<dbReference type="FunFam" id="2.40.30.10:FF:000040">
    <property type="entry name" value="Peptide chain release factor 3"/>
    <property type="match status" value="1"/>
</dbReference>
<dbReference type="Gene3D" id="3.40.50.300">
    <property type="entry name" value="P-loop containing nucleotide triphosphate hydrolases"/>
    <property type="match status" value="2"/>
</dbReference>
<dbReference type="CDD" id="cd04169">
    <property type="entry name" value="RF3"/>
    <property type="match status" value="1"/>
</dbReference>
<evidence type="ECO:0000256" key="5">
    <source>
        <dbReference type="ARBA" id="ARBA00022917"/>
    </source>
</evidence>
<name>A0A318KWS3_9NEIS</name>
<dbReference type="InterPro" id="IPR005225">
    <property type="entry name" value="Small_GTP-bd"/>
</dbReference>
<comment type="function">
    <text evidence="7 9">Increases the formation of ribosomal termination complexes and stimulates activities of RF-1 and RF-2. It binds guanine nucleotides and has strong preference for UGA stop codons. It may interact directly with the ribosome. The stimulation of RF-1 and RF-2 is significantly reduced by GTP and GDP, but not by GMP.</text>
</comment>
<dbReference type="SUPFAM" id="SSF54980">
    <property type="entry name" value="EF-G C-terminal domain-like"/>
    <property type="match status" value="1"/>
</dbReference>
<keyword evidence="4 9" id="KW-0547">Nucleotide-binding</keyword>
<evidence type="ECO:0000313" key="11">
    <source>
        <dbReference type="EMBL" id="PXX82029.1"/>
    </source>
</evidence>
<evidence type="ECO:0000256" key="4">
    <source>
        <dbReference type="ARBA" id="ARBA00022741"/>
    </source>
</evidence>
<dbReference type="GO" id="GO:0097216">
    <property type="term" value="F:guanosine tetraphosphate binding"/>
    <property type="evidence" value="ECO:0007669"/>
    <property type="project" value="UniProtKB-ARBA"/>
</dbReference>
<dbReference type="PANTHER" id="PTHR43556">
    <property type="entry name" value="PEPTIDE CHAIN RELEASE FACTOR RF3"/>
    <property type="match status" value="1"/>
</dbReference>
<evidence type="ECO:0000256" key="9">
    <source>
        <dbReference type="HAMAP-Rule" id="MF_00072"/>
    </source>
</evidence>
<feature type="binding site" evidence="9">
    <location>
        <begin position="131"/>
        <end position="135"/>
    </location>
    <ligand>
        <name>GTP</name>
        <dbReference type="ChEBI" id="CHEBI:37565"/>
    </ligand>
</feature>
<dbReference type="InterPro" id="IPR053905">
    <property type="entry name" value="EF-G-like_DII"/>
</dbReference>
<keyword evidence="12" id="KW-1185">Reference proteome</keyword>
<protein>
    <recommendedName>
        <fullName evidence="8 9">Peptide chain release factor 3</fullName>
        <shortName evidence="9">RF-3</shortName>
    </recommendedName>
</protein>
<dbReference type="InterPro" id="IPR027417">
    <property type="entry name" value="P-loop_NTPase"/>
</dbReference>
<proteinExistence type="inferred from homology"/>
<evidence type="ECO:0000313" key="12">
    <source>
        <dbReference type="Proteomes" id="UP000247555"/>
    </source>
</evidence>
<dbReference type="GO" id="GO:0006449">
    <property type="term" value="P:regulation of translational termination"/>
    <property type="evidence" value="ECO:0007669"/>
    <property type="project" value="UniProtKB-UniRule"/>
</dbReference>
<reference evidence="11 12" key="1">
    <citation type="submission" date="2018-05" db="EMBL/GenBank/DDBJ databases">
        <title>Genomic Encyclopedia of Type Strains, Phase IV (KMG-IV): sequencing the most valuable type-strain genomes for metagenomic binning, comparative biology and taxonomic classification.</title>
        <authorList>
            <person name="Goeker M."/>
        </authorList>
    </citation>
    <scope>NUCLEOTIDE SEQUENCE [LARGE SCALE GENOMIC DNA]</scope>
    <source>
        <strain evidence="11 12">DSM 29661</strain>
    </source>
</reference>
<dbReference type="Gene3D" id="3.30.70.3280">
    <property type="entry name" value="Peptide chain release factor 3, domain III"/>
    <property type="match status" value="1"/>
</dbReference>
<keyword evidence="6 9" id="KW-0342">GTP-binding</keyword>
<evidence type="ECO:0000259" key="10">
    <source>
        <dbReference type="PROSITE" id="PS51722"/>
    </source>
</evidence>
<dbReference type="NCBIfam" id="TIGR00503">
    <property type="entry name" value="prfC"/>
    <property type="match status" value="1"/>
</dbReference>
<dbReference type="GO" id="GO:0016149">
    <property type="term" value="F:translation release factor activity, codon specific"/>
    <property type="evidence" value="ECO:0007669"/>
    <property type="project" value="UniProtKB-UniRule"/>
</dbReference>